<sequence length="217" mass="24571">MPSWNIHTAHVERLLREEGAAALGVRDTNAFLLGNLAPDIYVGYMVPDITFRIDYKLTHHTIREHIPLPRYDEFWEYYIARQRRVSDMTLGAWAHLVADHVYNAHTRAYLASIGMEPGERARIGKQGDFALFGRTLDISMVPRVNEALLAQCAEFPPYTILPHDVRGAMESAARIVEKNRNEHLTGTPDYQLLTADFFDVAREEAHATIVAGLTSRA</sequence>
<organism evidence="1 2">
    <name type="scientific">Thermophilibacter gallinarum</name>
    <dbReference type="NCBI Taxonomy" id="2779357"/>
    <lineage>
        <taxon>Bacteria</taxon>
        <taxon>Bacillati</taxon>
        <taxon>Actinomycetota</taxon>
        <taxon>Coriobacteriia</taxon>
        <taxon>Coriobacteriales</taxon>
        <taxon>Atopobiaceae</taxon>
        <taxon>Thermophilibacter</taxon>
    </lineage>
</organism>
<protein>
    <recommendedName>
        <fullName evidence="3">Phospholipase C/D domain-containing protein</fullName>
    </recommendedName>
</protein>
<dbReference type="RefSeq" id="WP_193529040.1">
    <property type="nucleotide sequence ID" value="NZ_JADCJZ010000001.1"/>
</dbReference>
<dbReference type="Proteomes" id="UP001194273">
    <property type="component" value="Unassembled WGS sequence"/>
</dbReference>
<accession>A0ABR9QSB4</accession>
<dbReference type="EMBL" id="JADCJZ010000001">
    <property type="protein sequence ID" value="MBE5023612.1"/>
    <property type="molecule type" value="Genomic_DNA"/>
</dbReference>
<proteinExistence type="predicted"/>
<gene>
    <name evidence="1" type="ORF">INF26_01920</name>
</gene>
<comment type="caution">
    <text evidence="1">The sequence shown here is derived from an EMBL/GenBank/DDBJ whole genome shotgun (WGS) entry which is preliminary data.</text>
</comment>
<evidence type="ECO:0008006" key="3">
    <source>
        <dbReference type="Google" id="ProtNLM"/>
    </source>
</evidence>
<reference evidence="1 2" key="1">
    <citation type="submission" date="2020-10" db="EMBL/GenBank/DDBJ databases">
        <title>ChiBAC.</title>
        <authorList>
            <person name="Zenner C."/>
            <person name="Hitch T.C.A."/>
            <person name="Clavel T."/>
        </authorList>
    </citation>
    <scope>NUCLEOTIDE SEQUENCE [LARGE SCALE GENOMIC DNA]</scope>
    <source>
        <strain evidence="1 2">DSM 107455</strain>
    </source>
</reference>
<evidence type="ECO:0000313" key="2">
    <source>
        <dbReference type="Proteomes" id="UP001194273"/>
    </source>
</evidence>
<name>A0ABR9QSB4_9ACTN</name>
<keyword evidence="2" id="KW-1185">Reference proteome</keyword>
<evidence type="ECO:0000313" key="1">
    <source>
        <dbReference type="EMBL" id="MBE5023612.1"/>
    </source>
</evidence>